<dbReference type="InterPro" id="IPR044053">
    <property type="entry name" value="AsaB-like"/>
</dbReference>
<evidence type="ECO:0000313" key="7">
    <source>
        <dbReference type="EMBL" id="CAE6480851.1"/>
    </source>
</evidence>
<dbReference type="GO" id="GO:0004672">
    <property type="term" value="F:protein kinase activity"/>
    <property type="evidence" value="ECO:0007669"/>
    <property type="project" value="InterPro"/>
</dbReference>
<dbReference type="GO" id="GO:0005524">
    <property type="term" value="F:ATP binding"/>
    <property type="evidence" value="ECO:0007669"/>
    <property type="project" value="UniProtKB-UniRule"/>
</dbReference>
<feature type="region of interest" description="Disordered" evidence="5">
    <location>
        <begin position="586"/>
        <end position="618"/>
    </location>
</feature>
<dbReference type="Pfam" id="PF00069">
    <property type="entry name" value="Pkinase"/>
    <property type="match status" value="1"/>
</dbReference>
<proteinExistence type="inferred from homology"/>
<gene>
    <name evidence="7" type="ORF">RDB_LOCUS206749</name>
</gene>
<dbReference type="InterPro" id="IPR017441">
    <property type="entry name" value="Protein_kinase_ATP_BS"/>
</dbReference>
<feature type="region of interest" description="Disordered" evidence="5">
    <location>
        <begin position="629"/>
        <end position="648"/>
    </location>
</feature>
<dbReference type="GO" id="GO:0016491">
    <property type="term" value="F:oxidoreductase activity"/>
    <property type="evidence" value="ECO:0007669"/>
    <property type="project" value="InterPro"/>
</dbReference>
<feature type="domain" description="Protein kinase" evidence="6">
    <location>
        <begin position="45"/>
        <end position="327"/>
    </location>
</feature>
<keyword evidence="2 4" id="KW-0067">ATP-binding</keyword>
<dbReference type="EMBL" id="CAJMWW010000660">
    <property type="protein sequence ID" value="CAE6480851.1"/>
    <property type="molecule type" value="Genomic_DNA"/>
</dbReference>
<dbReference type="FunFam" id="1.10.510.10:FF:000571">
    <property type="entry name" value="Maternal embryonic leucine zipper kinase"/>
    <property type="match status" value="1"/>
</dbReference>
<dbReference type="InterPro" id="IPR000719">
    <property type="entry name" value="Prot_kinase_dom"/>
</dbReference>
<reference evidence="7" key="1">
    <citation type="submission" date="2021-01" db="EMBL/GenBank/DDBJ databases">
        <authorList>
            <person name="Kaushik A."/>
        </authorList>
    </citation>
    <scope>NUCLEOTIDE SEQUENCE</scope>
    <source>
        <strain evidence="7">AG3-T5</strain>
    </source>
</reference>
<feature type="region of interest" description="Disordered" evidence="5">
    <location>
        <begin position="431"/>
        <end position="547"/>
    </location>
</feature>
<dbReference type="PANTHER" id="PTHR34598">
    <property type="entry name" value="BLL6449 PROTEIN"/>
    <property type="match status" value="1"/>
</dbReference>
<evidence type="ECO:0000256" key="2">
    <source>
        <dbReference type="ARBA" id="ARBA00022840"/>
    </source>
</evidence>
<keyword evidence="1 4" id="KW-0547">Nucleotide-binding</keyword>
<comment type="similarity">
    <text evidence="3">Belongs to the asaB hydroxylase/desaturase family.</text>
</comment>
<feature type="compositionally biased region" description="Polar residues" evidence="5">
    <location>
        <begin position="593"/>
        <end position="602"/>
    </location>
</feature>
<sequence>MVSSSPPRLRKLAYHAVPTRLERERQATGRDIGNYPTDPTEIGPWILGDMLGKGASGRVKLGKHKYSGKMAAIKIISKNPVLTSKQTTLDEMQARHQKQLQAIHREIVIMKLINHPCIMGLYDLQETETEFYLALEYVEGGELFDYIVSKGRLPESEVLFYFKQILYGLDYCHRFNISHRDLKPENILLDKHMNIKIADFGMAALEVANGMLETSCGSPHYASPEIVAGKAYHGSSSDIWSCGVVLYALLTSRLPFDDPDIRELLHKASPGRQVSHSPGHFARCTRLDLENASRQSRKTHYRKSLLPTDFTKLTRLQIRQIFRHAFFRGPTSRIFINPPPPSLQELAMPIGQSERIERVYLENLVLLFHKSPLEIECALRARNPSWEKAFLYLLRRYAERVRENYGEDGEYEEPAPVVFADVTNGLVARRRKDMFAKPRPPPLGGVKMERSDRPRPMSLGGRQDEARTPREETIRKGSYDEATRYSREDPTTSRHSREESSRLRPPSVIGPRPNVSSPSKVRAPVSPSKISATRPAPRPTPAASRLNPMAQEFESVFQDVTLDPEPFKSVLSPDIDGGFVVGRRRWSDEDQSRGVSSISQDRNATEDQNRQVAKHSTLSPHAEPFILGSLGQPAAKPARKGKPAPLSLNNPNWQAVSSVSQPGTPVIDSPKMGQQPKVTGWFTNLFTFKPVYHVLYSTASIELTARECTRVLTTFGIQVLKVEGHDVLRCNVERFHDLDGVLITKPVKFRIEAKCNSRILDSPRFDVPGTPSATSPYPCVLVMTQEKGAHSTLKAVYARLRAMWRLDALVSPMPVTPLIEPGGYWVEWAVYNEGNWFETDNTLGSSLKRIYSLAMAFIQTRINYFTPPTDGSKPYQWIDEVEEPRRNWTPAEFPVQVENVRGREKEFTLDSAGFEFHTIPSREKKFESDESIRANYYDDCIETIKKLTGASRVVIFDHTIRRPRPEGTPDNADNRQPVKMAHVDQTPESAERRVNMHLPAADVPALLSKRYQIINLWRPVQVPAWQFPLALCDFQTVNTDKVGGDFVPTTLKYIDRDGETMSVKYSDNHKWKYLPGMNPDELVLIKCFDSQLDGSVATFTPHTAIDDPTTPPDAPERHSIEVRALVFYD</sequence>
<comment type="caution">
    <text evidence="7">The sequence shown here is derived from an EMBL/GenBank/DDBJ whole genome shotgun (WGS) entry which is preliminary data.</text>
</comment>
<dbReference type="SMART" id="SM00220">
    <property type="entry name" value="S_TKc"/>
    <property type="match status" value="1"/>
</dbReference>
<dbReference type="SUPFAM" id="SSF56112">
    <property type="entry name" value="Protein kinase-like (PK-like)"/>
    <property type="match status" value="1"/>
</dbReference>
<feature type="compositionally biased region" description="Basic and acidic residues" evidence="5">
    <location>
        <begin position="462"/>
        <end position="502"/>
    </location>
</feature>
<evidence type="ECO:0000256" key="1">
    <source>
        <dbReference type="ARBA" id="ARBA00022741"/>
    </source>
</evidence>
<evidence type="ECO:0000256" key="5">
    <source>
        <dbReference type="SAM" id="MobiDB-lite"/>
    </source>
</evidence>
<feature type="compositionally biased region" description="Low complexity" evidence="5">
    <location>
        <begin position="531"/>
        <end position="545"/>
    </location>
</feature>
<dbReference type="InterPro" id="IPR011009">
    <property type="entry name" value="Kinase-like_dom_sf"/>
</dbReference>
<accession>A0A8H3CG46</accession>
<dbReference type="Gene3D" id="1.10.510.10">
    <property type="entry name" value="Transferase(Phosphotransferase) domain 1"/>
    <property type="match status" value="1"/>
</dbReference>
<evidence type="ECO:0000256" key="3">
    <source>
        <dbReference type="ARBA" id="ARBA00023604"/>
    </source>
</evidence>
<dbReference type="InterPro" id="IPR008271">
    <property type="entry name" value="Ser/Thr_kinase_AS"/>
</dbReference>
<dbReference type="Proteomes" id="UP000663841">
    <property type="component" value="Unassembled WGS sequence"/>
</dbReference>
<dbReference type="PANTHER" id="PTHR34598:SF3">
    <property type="entry name" value="OXIDOREDUCTASE AN1597"/>
    <property type="match status" value="1"/>
</dbReference>
<dbReference type="AlphaFoldDB" id="A0A8H3CG46"/>
<dbReference type="PROSITE" id="PS00107">
    <property type="entry name" value="PROTEIN_KINASE_ATP"/>
    <property type="match status" value="1"/>
</dbReference>
<evidence type="ECO:0000256" key="4">
    <source>
        <dbReference type="PROSITE-ProRule" id="PRU10141"/>
    </source>
</evidence>
<dbReference type="PROSITE" id="PS50011">
    <property type="entry name" value="PROTEIN_KINASE_DOM"/>
    <property type="match status" value="1"/>
</dbReference>
<name>A0A8H3CG46_9AGAM</name>
<dbReference type="NCBIfam" id="NF041278">
    <property type="entry name" value="CmcJ_NvfI_EfuI"/>
    <property type="match status" value="1"/>
</dbReference>
<organism evidence="7 8">
    <name type="scientific">Rhizoctonia solani</name>
    <dbReference type="NCBI Taxonomy" id="456999"/>
    <lineage>
        <taxon>Eukaryota</taxon>
        <taxon>Fungi</taxon>
        <taxon>Dikarya</taxon>
        <taxon>Basidiomycota</taxon>
        <taxon>Agaricomycotina</taxon>
        <taxon>Agaricomycetes</taxon>
        <taxon>Cantharellales</taxon>
        <taxon>Ceratobasidiaceae</taxon>
        <taxon>Rhizoctonia</taxon>
    </lineage>
</organism>
<protein>
    <recommendedName>
        <fullName evidence="6">Protein kinase domain-containing protein</fullName>
    </recommendedName>
</protein>
<evidence type="ECO:0000313" key="8">
    <source>
        <dbReference type="Proteomes" id="UP000663841"/>
    </source>
</evidence>
<dbReference type="PROSITE" id="PS00108">
    <property type="entry name" value="PROTEIN_KINASE_ST"/>
    <property type="match status" value="1"/>
</dbReference>
<feature type="binding site" evidence="4">
    <location>
        <position position="74"/>
    </location>
    <ligand>
        <name>ATP</name>
        <dbReference type="ChEBI" id="CHEBI:30616"/>
    </ligand>
</feature>
<evidence type="ECO:0000259" key="6">
    <source>
        <dbReference type="PROSITE" id="PS50011"/>
    </source>
</evidence>